<name>A0A1Q9DHA2_SYMMI</name>
<evidence type="ECO:0000313" key="2">
    <source>
        <dbReference type="EMBL" id="OLP94539.1"/>
    </source>
</evidence>
<comment type="caution">
    <text evidence="2">The sequence shown here is derived from an EMBL/GenBank/DDBJ whole genome shotgun (WGS) entry which is preliminary data.</text>
</comment>
<keyword evidence="3" id="KW-1185">Reference proteome</keyword>
<protein>
    <submittedName>
        <fullName evidence="2">Uncharacterized protein</fullName>
    </submittedName>
</protein>
<evidence type="ECO:0000313" key="3">
    <source>
        <dbReference type="Proteomes" id="UP000186817"/>
    </source>
</evidence>
<dbReference type="OMA" id="EHFGHEE"/>
<organism evidence="2 3">
    <name type="scientific">Symbiodinium microadriaticum</name>
    <name type="common">Dinoflagellate</name>
    <name type="synonym">Zooxanthella microadriatica</name>
    <dbReference type="NCBI Taxonomy" id="2951"/>
    <lineage>
        <taxon>Eukaryota</taxon>
        <taxon>Sar</taxon>
        <taxon>Alveolata</taxon>
        <taxon>Dinophyceae</taxon>
        <taxon>Suessiales</taxon>
        <taxon>Symbiodiniaceae</taxon>
        <taxon>Symbiodinium</taxon>
    </lineage>
</organism>
<evidence type="ECO:0000256" key="1">
    <source>
        <dbReference type="SAM" id="MobiDB-lite"/>
    </source>
</evidence>
<feature type="region of interest" description="Disordered" evidence="1">
    <location>
        <begin position="64"/>
        <end position="111"/>
    </location>
</feature>
<accession>A0A1Q9DHA2</accession>
<dbReference type="EMBL" id="LSRX01000538">
    <property type="protein sequence ID" value="OLP94539.1"/>
    <property type="molecule type" value="Genomic_DNA"/>
</dbReference>
<proteinExistence type="predicted"/>
<dbReference type="AlphaFoldDB" id="A0A1Q9DHA2"/>
<dbReference type="OrthoDB" id="428773at2759"/>
<dbReference type="Proteomes" id="UP000186817">
    <property type="component" value="Unassembled WGS sequence"/>
</dbReference>
<reference evidence="2 3" key="1">
    <citation type="submission" date="2016-02" db="EMBL/GenBank/DDBJ databases">
        <title>Genome analysis of coral dinoflagellate symbionts highlights evolutionary adaptations to a symbiotic lifestyle.</title>
        <authorList>
            <person name="Aranda M."/>
            <person name="Li Y."/>
            <person name="Liew Y.J."/>
            <person name="Baumgarten S."/>
            <person name="Simakov O."/>
            <person name="Wilson M."/>
            <person name="Piel J."/>
            <person name="Ashoor H."/>
            <person name="Bougouffa S."/>
            <person name="Bajic V.B."/>
            <person name="Ryu T."/>
            <person name="Ravasi T."/>
            <person name="Bayer T."/>
            <person name="Micklem G."/>
            <person name="Kim H."/>
            <person name="Bhak J."/>
            <person name="Lajeunesse T.C."/>
            <person name="Voolstra C.R."/>
        </authorList>
    </citation>
    <scope>NUCLEOTIDE SEQUENCE [LARGE SCALE GENOMIC DNA]</scope>
    <source>
        <strain evidence="2 3">CCMP2467</strain>
    </source>
</reference>
<sequence length="187" mass="20998">MISGSQAKSPNLLESDDVDVMLSLVLWTMVCNNVDDDEHFGHEEEGHDPVFGTVAYFSHGLSGRKWAEEGDNDDEVDEAEEEEDDEEEEEETEVPHGGARPFDPEAPGSEQQIMALLKQADEMERALRQIEAMESAGILNENSMQADQEADQGESVEEILNRFNTLEKEKAKFEEMVRQAQQGRSAH</sequence>
<gene>
    <name evidence="2" type="ORF">AK812_SmicGene23427</name>
</gene>
<feature type="compositionally biased region" description="Acidic residues" evidence="1">
    <location>
        <begin position="69"/>
        <end position="92"/>
    </location>
</feature>